<name>A0A1E4SWA7_9ASCO</name>
<dbReference type="InterPro" id="IPR012394">
    <property type="entry name" value="Aldehyde_DH_NAD(P)"/>
</dbReference>
<dbReference type="SUPFAM" id="SSF53720">
    <property type="entry name" value="ALDH-like"/>
    <property type="match status" value="1"/>
</dbReference>
<evidence type="ECO:0000256" key="3">
    <source>
        <dbReference type="PIRNR" id="PIRNR036492"/>
    </source>
</evidence>
<feature type="domain" description="Aldehyde dehydrogenase" evidence="7">
    <location>
        <begin position="37"/>
        <end position="442"/>
    </location>
</feature>
<evidence type="ECO:0000259" key="7">
    <source>
        <dbReference type="Pfam" id="PF00171"/>
    </source>
</evidence>
<dbReference type="InterPro" id="IPR016163">
    <property type="entry name" value="Ald_DH_C"/>
</dbReference>
<proteinExistence type="inferred from homology"/>
<dbReference type="OrthoDB" id="440325at2759"/>
<accession>A0A1E4SWA7</accession>
<dbReference type="Pfam" id="PF00171">
    <property type="entry name" value="Aldedh"/>
    <property type="match status" value="1"/>
</dbReference>
<evidence type="ECO:0000256" key="4">
    <source>
        <dbReference type="PIRSR" id="PIRSR036492-1"/>
    </source>
</evidence>
<dbReference type="GO" id="GO:0004029">
    <property type="term" value="F:aldehyde dehydrogenase (NAD+) activity"/>
    <property type="evidence" value="ECO:0007669"/>
    <property type="project" value="TreeGrafter"/>
</dbReference>
<organism evidence="8 9">
    <name type="scientific">[Candida] arabinofermentans NRRL YB-2248</name>
    <dbReference type="NCBI Taxonomy" id="983967"/>
    <lineage>
        <taxon>Eukaryota</taxon>
        <taxon>Fungi</taxon>
        <taxon>Dikarya</taxon>
        <taxon>Ascomycota</taxon>
        <taxon>Saccharomycotina</taxon>
        <taxon>Pichiomycetes</taxon>
        <taxon>Pichiales</taxon>
        <taxon>Pichiaceae</taxon>
        <taxon>Ogataea</taxon>
        <taxon>Ogataea/Candida clade</taxon>
    </lineage>
</organism>
<dbReference type="PIRSF" id="PIRSF036492">
    <property type="entry name" value="ALDH"/>
    <property type="match status" value="1"/>
</dbReference>
<dbReference type="PROSITE" id="PS00070">
    <property type="entry name" value="ALDEHYDE_DEHYDR_CYS"/>
    <property type="match status" value="1"/>
</dbReference>
<gene>
    <name evidence="8" type="ORF">CANARDRAFT_9327</name>
</gene>
<dbReference type="InterPro" id="IPR015590">
    <property type="entry name" value="Aldehyde_DH_dom"/>
</dbReference>
<dbReference type="InterPro" id="IPR016160">
    <property type="entry name" value="Ald_DH_CS_CYS"/>
</dbReference>
<sequence length="510" mass="55704">MATIDNLNPSVDEIATVATTLSNNFSTSPKKSINFVKSQLSSIRKSLVSRKDDLTSALKKDFNRSVQETLVAEYGTVYAELTYMINNISSLLKPDTIDHAPLFLATTSVKVEKIPLGTILIITPFNYPLMLSLSPLIGALSCGNNVTLKLPYDSCPAFCLELTKLLLEAVDPSILKIVNGGIPESNALLDQKWDKILFTGSPTVGKIVMSKAAENLTPTLLELGGKSPAFITSKCGNFSKSIRRMLWGKFTNAGQTCIATDYLLVEDKIYDEVIKIVKDEMTKMFPEVDATSDFTHLINKRSYDRLTTSLHESKGSIVYGGHTDPATNFLSPTVIEGIDWDDSLMVGEIFGPILPIMKFSSLSNVVEEVKTHHDTPLAIYILTDDADEQKLISTIRSGSICINETLMQAAVYGAPFGGVGNSGYGNYHGKYSIDAFTHKRTILEQPYWCEFLLAGRYPPYNSKKIKDMMALVNLPINIPILSWTSVGKSAALLVVGFGVGYGVCSGVQSA</sequence>
<dbReference type="InterPro" id="IPR016161">
    <property type="entry name" value="Ald_DH/histidinol_DH"/>
</dbReference>
<dbReference type="GO" id="GO:0005737">
    <property type="term" value="C:cytoplasm"/>
    <property type="evidence" value="ECO:0007669"/>
    <property type="project" value="TreeGrafter"/>
</dbReference>
<dbReference type="Gene3D" id="3.40.605.10">
    <property type="entry name" value="Aldehyde Dehydrogenase, Chain A, domain 1"/>
    <property type="match status" value="1"/>
</dbReference>
<comment type="similarity">
    <text evidence="1 3 6">Belongs to the aldehyde dehydrogenase family.</text>
</comment>
<dbReference type="InterPro" id="IPR016162">
    <property type="entry name" value="Ald_DH_N"/>
</dbReference>
<evidence type="ECO:0000256" key="5">
    <source>
        <dbReference type="PROSITE-ProRule" id="PRU10007"/>
    </source>
</evidence>
<dbReference type="EMBL" id="KV453861">
    <property type="protein sequence ID" value="ODV83764.1"/>
    <property type="molecule type" value="Genomic_DNA"/>
</dbReference>
<dbReference type="STRING" id="983967.A0A1E4SWA7"/>
<evidence type="ECO:0000256" key="2">
    <source>
        <dbReference type="ARBA" id="ARBA00023002"/>
    </source>
</evidence>
<evidence type="ECO:0000313" key="8">
    <source>
        <dbReference type="EMBL" id="ODV83764.1"/>
    </source>
</evidence>
<dbReference type="InterPro" id="IPR029510">
    <property type="entry name" value="Ald_DH_CS_GLU"/>
</dbReference>
<evidence type="ECO:0000256" key="1">
    <source>
        <dbReference type="ARBA" id="ARBA00009986"/>
    </source>
</evidence>
<dbReference type="PROSITE" id="PS00687">
    <property type="entry name" value="ALDEHYDE_DEHYDR_GLU"/>
    <property type="match status" value="1"/>
</dbReference>
<evidence type="ECO:0000313" key="9">
    <source>
        <dbReference type="Proteomes" id="UP000094801"/>
    </source>
</evidence>
<dbReference type="GO" id="GO:0006081">
    <property type="term" value="P:aldehyde metabolic process"/>
    <property type="evidence" value="ECO:0007669"/>
    <property type="project" value="InterPro"/>
</dbReference>
<dbReference type="PANTHER" id="PTHR43570">
    <property type="entry name" value="ALDEHYDE DEHYDROGENASE"/>
    <property type="match status" value="1"/>
</dbReference>
<feature type="active site" evidence="4">
    <location>
        <position position="257"/>
    </location>
</feature>
<dbReference type="PANTHER" id="PTHR43570:SF16">
    <property type="entry name" value="ALDEHYDE DEHYDROGENASE TYPE III, ISOFORM Q"/>
    <property type="match status" value="1"/>
</dbReference>
<dbReference type="Gene3D" id="3.40.309.10">
    <property type="entry name" value="Aldehyde Dehydrogenase, Chain A, domain 2"/>
    <property type="match status" value="1"/>
</dbReference>
<reference evidence="9" key="1">
    <citation type="submission" date="2016-04" db="EMBL/GenBank/DDBJ databases">
        <title>Comparative genomics of biotechnologically important yeasts.</title>
        <authorList>
            <consortium name="DOE Joint Genome Institute"/>
            <person name="Riley R."/>
            <person name="Haridas S."/>
            <person name="Wolfe K.H."/>
            <person name="Lopes M.R."/>
            <person name="Hittinger C.T."/>
            <person name="Goker M."/>
            <person name="Salamov A."/>
            <person name="Wisecaver J."/>
            <person name="Long T.M."/>
            <person name="Aerts A.L."/>
            <person name="Barry K."/>
            <person name="Choi C."/>
            <person name="Clum A."/>
            <person name="Coughlan A.Y."/>
            <person name="Deshpande S."/>
            <person name="Douglass A.P."/>
            <person name="Hanson S.J."/>
            <person name="Klenk H.-P."/>
            <person name="Labutti K."/>
            <person name="Lapidus A."/>
            <person name="Lindquist E."/>
            <person name="Lipzen A."/>
            <person name="Meier-Kolthoff J.P."/>
            <person name="Ohm R.A."/>
            <person name="Otillar R.P."/>
            <person name="Pangilinan J."/>
            <person name="Peng Y."/>
            <person name="Rokas A."/>
            <person name="Rosa C.A."/>
            <person name="Scheuner C."/>
            <person name="Sibirny A.A."/>
            <person name="Slot J.C."/>
            <person name="Stielow J.B."/>
            <person name="Sun H."/>
            <person name="Kurtzman C.P."/>
            <person name="Blackwell M."/>
            <person name="Grigoriev I.V."/>
            <person name="Jeffries T.W."/>
        </authorList>
    </citation>
    <scope>NUCLEOTIDE SEQUENCE [LARGE SCALE GENOMIC DNA]</scope>
    <source>
        <strain evidence="9">NRRL YB-2248</strain>
    </source>
</reference>
<dbReference type="AlphaFoldDB" id="A0A1E4SWA7"/>
<protein>
    <recommendedName>
        <fullName evidence="3">Aldehyde dehydrogenase</fullName>
    </recommendedName>
</protein>
<keyword evidence="2 3" id="KW-0560">Oxidoreductase</keyword>
<feature type="active site" evidence="4 5">
    <location>
        <position position="222"/>
    </location>
</feature>
<dbReference type="Proteomes" id="UP000094801">
    <property type="component" value="Unassembled WGS sequence"/>
</dbReference>
<keyword evidence="9" id="KW-1185">Reference proteome</keyword>
<evidence type="ECO:0000256" key="6">
    <source>
        <dbReference type="RuleBase" id="RU003345"/>
    </source>
</evidence>